<evidence type="ECO:0000313" key="5">
    <source>
        <dbReference type="EMBL" id="KAF2007570.1"/>
    </source>
</evidence>
<feature type="domain" description="Peptidase A1" evidence="4">
    <location>
        <begin position="52"/>
        <end position="384"/>
    </location>
</feature>
<evidence type="ECO:0000256" key="3">
    <source>
        <dbReference type="SAM" id="SignalP"/>
    </source>
</evidence>
<evidence type="ECO:0000259" key="4">
    <source>
        <dbReference type="PROSITE" id="PS51767"/>
    </source>
</evidence>
<feature type="signal peptide" evidence="3">
    <location>
        <begin position="1"/>
        <end position="18"/>
    </location>
</feature>
<dbReference type="PANTHER" id="PTHR47966:SF51">
    <property type="entry name" value="BETA-SITE APP-CLEAVING ENZYME, ISOFORM A-RELATED"/>
    <property type="match status" value="1"/>
</dbReference>
<feature type="chain" id="PRO_5025520170" evidence="3">
    <location>
        <begin position="19"/>
        <end position="388"/>
    </location>
</feature>
<dbReference type="SUPFAM" id="SSF50630">
    <property type="entry name" value="Acid proteases"/>
    <property type="match status" value="1"/>
</dbReference>
<dbReference type="InterPro" id="IPR034164">
    <property type="entry name" value="Pepsin-like_dom"/>
</dbReference>
<dbReference type="CDD" id="cd05471">
    <property type="entry name" value="pepsin_like"/>
    <property type="match status" value="1"/>
</dbReference>
<proteinExistence type="inferred from homology"/>
<sequence length="388" mass="43621">MIKVAFILVLEIAGLAIALPSQQPREIKQIVLSEEVPKKLSAPIEYWNGLLNLINITIGTPPQQFNVSLDLSSNFFFVPSINCEDSSYTCENFWADRHLYNSSGSSTYSPNGTWAEGNYWDARFIGILDYDTVRIAGVEMEHQIFEEFRRVTTRMFSLDIGYDGVLGLAPPSSKPYGPEYPNYLSRLESSEALENNIMALKMPAGIGKQGEIMFGDTNSDLYTGEIKTVKMIPDADLEPKDQGFWTLPISNIWLNTSIMLHAPLKNYKATIVSEPIIVLPSGFASLIDWIIGAKPLINTIGYVPCETRHLLPDLIFQLGDHNITITGMDYVFEFQMPEPPYSLVCVVWFEPDDWSEKGTVYLGSTFLKGVYSVFDWEEGTVGFAELKR</sequence>
<gene>
    <name evidence="5" type="ORF">P154DRAFT_558755</name>
</gene>
<name>A0A6A5X3V2_9PLEO</name>
<accession>A0A6A5X3V2</accession>
<feature type="disulfide bond" evidence="2">
    <location>
        <begin position="305"/>
        <end position="345"/>
    </location>
</feature>
<keyword evidence="6" id="KW-1185">Reference proteome</keyword>
<dbReference type="InterPro" id="IPR001461">
    <property type="entry name" value="Aspartic_peptidase_A1"/>
</dbReference>
<dbReference type="GO" id="GO:0004190">
    <property type="term" value="F:aspartic-type endopeptidase activity"/>
    <property type="evidence" value="ECO:0007669"/>
    <property type="project" value="InterPro"/>
</dbReference>
<dbReference type="PRINTS" id="PR00792">
    <property type="entry name" value="PEPSIN"/>
</dbReference>
<dbReference type="Gene3D" id="2.40.70.10">
    <property type="entry name" value="Acid Proteases"/>
    <property type="match status" value="2"/>
</dbReference>
<dbReference type="PROSITE" id="PS51767">
    <property type="entry name" value="PEPTIDASE_A1"/>
    <property type="match status" value="1"/>
</dbReference>
<dbReference type="Proteomes" id="UP000799779">
    <property type="component" value="Unassembled WGS sequence"/>
</dbReference>
<keyword evidence="5" id="KW-0645">Protease</keyword>
<dbReference type="GO" id="GO:0006508">
    <property type="term" value="P:proteolysis"/>
    <property type="evidence" value="ECO:0007669"/>
    <property type="project" value="UniProtKB-KW"/>
</dbReference>
<keyword evidence="5" id="KW-0378">Hydrolase</keyword>
<dbReference type="InterPro" id="IPR021109">
    <property type="entry name" value="Peptidase_aspartic_dom_sf"/>
</dbReference>
<comment type="similarity">
    <text evidence="1">Belongs to the peptidase A1 family.</text>
</comment>
<evidence type="ECO:0000313" key="6">
    <source>
        <dbReference type="Proteomes" id="UP000799779"/>
    </source>
</evidence>
<keyword evidence="3" id="KW-0732">Signal</keyword>
<dbReference type="PANTHER" id="PTHR47966">
    <property type="entry name" value="BETA-SITE APP-CLEAVING ENZYME, ISOFORM A-RELATED"/>
    <property type="match status" value="1"/>
</dbReference>
<evidence type="ECO:0000256" key="2">
    <source>
        <dbReference type="PIRSR" id="PIRSR601461-2"/>
    </source>
</evidence>
<dbReference type="InterPro" id="IPR033121">
    <property type="entry name" value="PEPTIDASE_A1"/>
</dbReference>
<evidence type="ECO:0000256" key="1">
    <source>
        <dbReference type="ARBA" id="ARBA00007447"/>
    </source>
</evidence>
<dbReference type="AlphaFoldDB" id="A0A6A5X3V2"/>
<protein>
    <submittedName>
        <fullName evidence="5">Acid protease</fullName>
    </submittedName>
</protein>
<dbReference type="GO" id="GO:0000324">
    <property type="term" value="C:fungal-type vacuole"/>
    <property type="evidence" value="ECO:0007669"/>
    <property type="project" value="TreeGrafter"/>
</dbReference>
<reference evidence="5" key="1">
    <citation type="journal article" date="2020" name="Stud. Mycol.">
        <title>101 Dothideomycetes genomes: a test case for predicting lifestyles and emergence of pathogens.</title>
        <authorList>
            <person name="Haridas S."/>
            <person name="Albert R."/>
            <person name="Binder M."/>
            <person name="Bloem J."/>
            <person name="Labutti K."/>
            <person name="Salamov A."/>
            <person name="Andreopoulos B."/>
            <person name="Baker S."/>
            <person name="Barry K."/>
            <person name="Bills G."/>
            <person name="Bluhm B."/>
            <person name="Cannon C."/>
            <person name="Castanera R."/>
            <person name="Culley D."/>
            <person name="Daum C."/>
            <person name="Ezra D."/>
            <person name="Gonzalez J."/>
            <person name="Henrissat B."/>
            <person name="Kuo A."/>
            <person name="Liang C."/>
            <person name="Lipzen A."/>
            <person name="Lutzoni F."/>
            <person name="Magnuson J."/>
            <person name="Mondo S."/>
            <person name="Nolan M."/>
            <person name="Ohm R."/>
            <person name="Pangilinan J."/>
            <person name="Park H.-J."/>
            <person name="Ramirez L."/>
            <person name="Alfaro M."/>
            <person name="Sun H."/>
            <person name="Tritt A."/>
            <person name="Yoshinaga Y."/>
            <person name="Zwiers L.-H."/>
            <person name="Turgeon B."/>
            <person name="Goodwin S."/>
            <person name="Spatafora J."/>
            <person name="Crous P."/>
            <person name="Grigoriev I."/>
        </authorList>
    </citation>
    <scope>NUCLEOTIDE SEQUENCE</scope>
    <source>
        <strain evidence="5">CBS 123094</strain>
    </source>
</reference>
<dbReference type="Pfam" id="PF00026">
    <property type="entry name" value="Asp"/>
    <property type="match status" value="1"/>
</dbReference>
<dbReference type="OrthoDB" id="771136at2759"/>
<keyword evidence="2" id="KW-1015">Disulfide bond</keyword>
<organism evidence="5 6">
    <name type="scientific">Amniculicola lignicola CBS 123094</name>
    <dbReference type="NCBI Taxonomy" id="1392246"/>
    <lineage>
        <taxon>Eukaryota</taxon>
        <taxon>Fungi</taxon>
        <taxon>Dikarya</taxon>
        <taxon>Ascomycota</taxon>
        <taxon>Pezizomycotina</taxon>
        <taxon>Dothideomycetes</taxon>
        <taxon>Pleosporomycetidae</taxon>
        <taxon>Pleosporales</taxon>
        <taxon>Amniculicolaceae</taxon>
        <taxon>Amniculicola</taxon>
    </lineage>
</organism>
<dbReference type="EMBL" id="ML977557">
    <property type="protein sequence ID" value="KAF2007570.1"/>
    <property type="molecule type" value="Genomic_DNA"/>
</dbReference>